<dbReference type="PROSITE" id="PS50228">
    <property type="entry name" value="SUEL_LECTIN"/>
    <property type="match status" value="1"/>
</dbReference>
<evidence type="ECO:0000313" key="3">
    <source>
        <dbReference type="RefSeq" id="XP_014665124.1"/>
    </source>
</evidence>
<protein>
    <submittedName>
        <fullName evidence="3">Adhesion G protein-coupled receptor L1-like</fullName>
    </submittedName>
</protein>
<gene>
    <name evidence="3" type="primary">LOC106807324</name>
</gene>
<dbReference type="RefSeq" id="XP_014665124.1">
    <property type="nucleotide sequence ID" value="XM_014809638.1"/>
</dbReference>
<proteinExistence type="predicted"/>
<feature type="domain" description="SUEL-type lectin" evidence="1">
    <location>
        <begin position="19"/>
        <end position="109"/>
    </location>
</feature>
<evidence type="ECO:0000259" key="1">
    <source>
        <dbReference type="PROSITE" id="PS50228"/>
    </source>
</evidence>
<sequence length="109" mass="11980">MSSVGAAVIVCTAAKQTDVCEDKMGVLICGGGQTIRVRDAWYGSTRNSNCRGDTARCNTLEKANKSIIRDLKDRCNRKSMCTMRPGNDLWGSDPCPGTRKLLRVDYDCK</sequence>
<dbReference type="Gene3D" id="2.60.120.740">
    <property type="match status" value="1"/>
</dbReference>
<name>A0ABM1DYV3_PRICU</name>
<dbReference type="InterPro" id="IPR043159">
    <property type="entry name" value="Lectin_gal-bd_sf"/>
</dbReference>
<dbReference type="Proteomes" id="UP000695022">
    <property type="component" value="Unplaced"/>
</dbReference>
<dbReference type="Pfam" id="PF02140">
    <property type="entry name" value="SUEL_Lectin"/>
    <property type="match status" value="1"/>
</dbReference>
<reference evidence="3" key="1">
    <citation type="submission" date="2025-08" db="UniProtKB">
        <authorList>
            <consortium name="RefSeq"/>
        </authorList>
    </citation>
    <scope>IDENTIFICATION</scope>
</reference>
<evidence type="ECO:0000313" key="2">
    <source>
        <dbReference type="Proteomes" id="UP000695022"/>
    </source>
</evidence>
<dbReference type="InterPro" id="IPR000922">
    <property type="entry name" value="Lectin_gal-bd_dom"/>
</dbReference>
<keyword evidence="2" id="KW-1185">Reference proteome</keyword>
<organism evidence="2 3">
    <name type="scientific">Priapulus caudatus</name>
    <name type="common">Priapulid worm</name>
    <dbReference type="NCBI Taxonomy" id="37621"/>
    <lineage>
        <taxon>Eukaryota</taxon>
        <taxon>Metazoa</taxon>
        <taxon>Ecdysozoa</taxon>
        <taxon>Scalidophora</taxon>
        <taxon>Priapulida</taxon>
        <taxon>Priapulimorpha</taxon>
        <taxon>Priapulimorphida</taxon>
        <taxon>Priapulidae</taxon>
        <taxon>Priapulus</taxon>
    </lineage>
</organism>
<dbReference type="GeneID" id="106807324"/>
<dbReference type="PANTHER" id="PTHR46780">
    <property type="entry name" value="PROTEIN EVA-1"/>
    <property type="match status" value="1"/>
</dbReference>
<accession>A0ABM1DYV3</accession>